<organism evidence="2 3">
    <name type="scientific">Aphis craccivora</name>
    <name type="common">Cowpea aphid</name>
    <dbReference type="NCBI Taxonomy" id="307492"/>
    <lineage>
        <taxon>Eukaryota</taxon>
        <taxon>Metazoa</taxon>
        <taxon>Ecdysozoa</taxon>
        <taxon>Arthropoda</taxon>
        <taxon>Hexapoda</taxon>
        <taxon>Insecta</taxon>
        <taxon>Pterygota</taxon>
        <taxon>Neoptera</taxon>
        <taxon>Paraneoptera</taxon>
        <taxon>Hemiptera</taxon>
        <taxon>Sternorrhyncha</taxon>
        <taxon>Aphidomorpha</taxon>
        <taxon>Aphidoidea</taxon>
        <taxon>Aphididae</taxon>
        <taxon>Aphidini</taxon>
        <taxon>Aphis</taxon>
        <taxon>Aphis</taxon>
    </lineage>
</organism>
<protein>
    <submittedName>
        <fullName evidence="2">Jerky protein-like</fullName>
    </submittedName>
</protein>
<feature type="domain" description="DDE-1" evidence="1">
    <location>
        <begin position="1"/>
        <end position="175"/>
    </location>
</feature>
<dbReference type="Gene3D" id="3.30.420.10">
    <property type="entry name" value="Ribonuclease H-like superfamily/Ribonuclease H"/>
    <property type="match status" value="1"/>
</dbReference>
<dbReference type="EMBL" id="VUJU01007464">
    <property type="protein sequence ID" value="KAF0745185.1"/>
    <property type="molecule type" value="Genomic_DNA"/>
</dbReference>
<dbReference type="InterPro" id="IPR050863">
    <property type="entry name" value="CenT-Element_Derived"/>
</dbReference>
<dbReference type="InterPro" id="IPR036397">
    <property type="entry name" value="RNaseH_sf"/>
</dbReference>
<name>A0A6G0XXG1_APHCR</name>
<dbReference type="Proteomes" id="UP000478052">
    <property type="component" value="Unassembled WGS sequence"/>
</dbReference>
<dbReference type="GO" id="GO:0005634">
    <property type="term" value="C:nucleus"/>
    <property type="evidence" value="ECO:0007669"/>
    <property type="project" value="TreeGrafter"/>
</dbReference>
<evidence type="ECO:0000259" key="1">
    <source>
        <dbReference type="Pfam" id="PF03184"/>
    </source>
</evidence>
<dbReference type="PANTHER" id="PTHR19303">
    <property type="entry name" value="TRANSPOSON"/>
    <property type="match status" value="1"/>
</dbReference>
<dbReference type="PANTHER" id="PTHR19303:SF16">
    <property type="entry name" value="JERKY PROTEIN HOMOLOG-LIKE"/>
    <property type="match status" value="1"/>
</dbReference>
<accession>A0A6G0XXG1</accession>
<comment type="caution">
    <text evidence="2">The sequence shown here is derived from an EMBL/GenBank/DDBJ whole genome shotgun (WGS) entry which is preliminary data.</text>
</comment>
<sequence length="311" mass="35578">MVCANATGNHRLPLLVIGKSKKPRAFKNLNMNALPVNYYAQKSAWMDQTIFFDWFHKVFVPQVKVHLAEQQLPQKALLLMDNAPTHPSGELKSDDGNITYLFLPTNTTPLIQPMDQGIIENMKRRYRKYFIESLLSSDDAIDIKEFWKKYTIKDAIFNVASAWADLSVSNLKNGWNKLWPEMIPCESEETEPVSVEEIVQLCNNGLHSEILSTKEVTDWLENDKQDGGSEILNDEQIILNVTAVEEEEIDEDVEDSGLDLKPLTSHSEAEAMLSKCIDWFEVQEESNATQVLLLRQIRNITAKKKRIKKPN</sequence>
<evidence type="ECO:0000313" key="3">
    <source>
        <dbReference type="Proteomes" id="UP000478052"/>
    </source>
</evidence>
<keyword evidence="3" id="KW-1185">Reference proteome</keyword>
<gene>
    <name evidence="2" type="ORF">FWK35_00026222</name>
</gene>
<reference evidence="2 3" key="1">
    <citation type="submission" date="2019-08" db="EMBL/GenBank/DDBJ databases">
        <title>Whole genome of Aphis craccivora.</title>
        <authorList>
            <person name="Voronova N.V."/>
            <person name="Shulinski R.S."/>
            <person name="Bandarenka Y.V."/>
            <person name="Zhorov D.G."/>
            <person name="Warner D."/>
        </authorList>
    </citation>
    <scope>NUCLEOTIDE SEQUENCE [LARGE SCALE GENOMIC DNA]</scope>
    <source>
        <strain evidence="2">180601</strain>
        <tissue evidence="2">Whole Body</tissue>
    </source>
</reference>
<dbReference type="OrthoDB" id="6609393at2759"/>
<dbReference type="InterPro" id="IPR004875">
    <property type="entry name" value="DDE_SF_endonuclease_dom"/>
</dbReference>
<dbReference type="GO" id="GO:0003677">
    <property type="term" value="F:DNA binding"/>
    <property type="evidence" value="ECO:0007669"/>
    <property type="project" value="TreeGrafter"/>
</dbReference>
<evidence type="ECO:0000313" key="2">
    <source>
        <dbReference type="EMBL" id="KAF0745185.1"/>
    </source>
</evidence>
<dbReference type="AlphaFoldDB" id="A0A6G0XXG1"/>
<proteinExistence type="predicted"/>
<dbReference type="Pfam" id="PF03184">
    <property type="entry name" value="DDE_1"/>
    <property type="match status" value="1"/>
</dbReference>